<evidence type="ECO:0000256" key="1">
    <source>
        <dbReference type="SAM" id="MobiDB-lite"/>
    </source>
</evidence>
<sequence>MLDGASKADVRKHFRSRCATRSEERDGPGATDSKTKRLLRFRHCIYVDSKCLDTVAELPADYNEAPRGTA</sequence>
<proteinExistence type="predicted"/>
<dbReference type="AlphaFoldDB" id="A0AA37GYJ8"/>
<feature type="compositionally biased region" description="Basic and acidic residues" evidence="1">
    <location>
        <begin position="1"/>
        <end position="11"/>
    </location>
</feature>
<keyword evidence="3" id="KW-1185">Reference proteome</keyword>
<evidence type="ECO:0000313" key="2">
    <source>
        <dbReference type="EMBL" id="GJC89688.1"/>
    </source>
</evidence>
<name>A0AA37GYJ8_9PEZI</name>
<protein>
    <submittedName>
        <fullName evidence="2">Uncharacterized protein</fullName>
    </submittedName>
</protein>
<comment type="caution">
    <text evidence="2">The sequence shown here is derived from an EMBL/GenBank/DDBJ whole genome shotgun (WGS) entry which is preliminary data.</text>
</comment>
<organism evidence="2 3">
    <name type="scientific">Colletotrichum liriopes</name>
    <dbReference type="NCBI Taxonomy" id="708192"/>
    <lineage>
        <taxon>Eukaryota</taxon>
        <taxon>Fungi</taxon>
        <taxon>Dikarya</taxon>
        <taxon>Ascomycota</taxon>
        <taxon>Pezizomycotina</taxon>
        <taxon>Sordariomycetes</taxon>
        <taxon>Hypocreomycetidae</taxon>
        <taxon>Glomerellales</taxon>
        <taxon>Glomerellaceae</taxon>
        <taxon>Colletotrichum</taxon>
        <taxon>Colletotrichum spaethianum species complex</taxon>
    </lineage>
</organism>
<dbReference type="EMBL" id="BPPX01000044">
    <property type="protein sequence ID" value="GJC89688.1"/>
    <property type="molecule type" value="Genomic_DNA"/>
</dbReference>
<dbReference type="Proteomes" id="UP001055172">
    <property type="component" value="Unassembled WGS sequence"/>
</dbReference>
<gene>
    <name evidence="2" type="ORF">ColLi_12526</name>
</gene>
<evidence type="ECO:0000313" key="3">
    <source>
        <dbReference type="Proteomes" id="UP001055172"/>
    </source>
</evidence>
<reference evidence="2 3" key="1">
    <citation type="submission" date="2021-07" db="EMBL/GenBank/DDBJ databases">
        <title>Genome data of Colletotrichum spaethianum.</title>
        <authorList>
            <person name="Utami Y.D."/>
            <person name="Hiruma K."/>
        </authorList>
    </citation>
    <scope>NUCLEOTIDE SEQUENCE [LARGE SCALE GENOMIC DNA]</scope>
    <source>
        <strain evidence="2 3">MAFF 242679</strain>
    </source>
</reference>
<accession>A0AA37GYJ8</accession>
<feature type="region of interest" description="Disordered" evidence="1">
    <location>
        <begin position="1"/>
        <end position="33"/>
    </location>
</feature>